<dbReference type="InterPro" id="IPR011556">
    <property type="entry name" value="Glut_cys_lig_pln_type"/>
</dbReference>
<evidence type="ECO:0000256" key="3">
    <source>
        <dbReference type="ARBA" id="ARBA00011153"/>
    </source>
</evidence>
<proteinExistence type="inferred from homology"/>
<evidence type="ECO:0000256" key="7">
    <source>
        <dbReference type="ARBA" id="ARBA00022840"/>
    </source>
</evidence>
<dbReference type="EMBL" id="CP011125">
    <property type="protein sequence ID" value="AKF08111.1"/>
    <property type="molecule type" value="Genomic_DNA"/>
</dbReference>
<dbReference type="PANTHER" id="PTHR34378:SF1">
    <property type="entry name" value="GLUTAMATE--CYSTEINE LIGASE, CHLOROPLASTIC"/>
    <property type="match status" value="1"/>
</dbReference>
<comment type="catalytic activity">
    <reaction evidence="10">
        <text>L-cysteine + L-glutamate + ATP = gamma-L-glutamyl-L-cysteine + ADP + phosphate + H(+)</text>
        <dbReference type="Rhea" id="RHEA:13285"/>
        <dbReference type="ChEBI" id="CHEBI:15378"/>
        <dbReference type="ChEBI" id="CHEBI:29985"/>
        <dbReference type="ChEBI" id="CHEBI:30616"/>
        <dbReference type="ChEBI" id="CHEBI:35235"/>
        <dbReference type="ChEBI" id="CHEBI:43474"/>
        <dbReference type="ChEBI" id="CHEBI:58173"/>
        <dbReference type="ChEBI" id="CHEBI:456216"/>
        <dbReference type="EC" id="6.3.2.2"/>
    </reaction>
</comment>
<evidence type="ECO:0000256" key="4">
    <source>
        <dbReference type="ARBA" id="ARBA00022598"/>
    </source>
</evidence>
<dbReference type="SUPFAM" id="SSF55931">
    <property type="entry name" value="Glutamine synthetase/guanido kinase"/>
    <property type="match status" value="1"/>
</dbReference>
<keyword evidence="6 10" id="KW-0547">Nucleotide-binding</keyword>
<dbReference type="EC" id="6.3.2.2" evidence="10"/>
<keyword evidence="8" id="KW-0809">Transit peptide</keyword>
<dbReference type="InterPro" id="IPR014746">
    <property type="entry name" value="Gln_synth/guanido_kin_cat_dom"/>
</dbReference>
<comment type="similarity">
    <text evidence="10">Belongs to the glutamate--cysteine ligase type 2 family. EgtA subfamily.</text>
</comment>
<dbReference type="NCBIfam" id="TIGR01436">
    <property type="entry name" value="glu_cys_lig_pln"/>
    <property type="match status" value="1"/>
</dbReference>
<dbReference type="GO" id="GO:0005524">
    <property type="term" value="F:ATP binding"/>
    <property type="evidence" value="ECO:0007669"/>
    <property type="project" value="UniProtKB-UniRule"/>
</dbReference>
<name>A0A0F6W5Q8_9BACT</name>
<protein>
    <recommendedName>
        <fullName evidence="10">Glutamate--cysteine ligase</fullName>
        <ecNumber evidence="10">6.3.2.2</ecNumber>
    </recommendedName>
</protein>
<accession>A0A0F6W5Q8</accession>
<evidence type="ECO:0000256" key="2">
    <source>
        <dbReference type="ARBA" id="ARBA00010253"/>
    </source>
</evidence>
<dbReference type="PIRSF" id="PIRSF017901">
    <property type="entry name" value="GCL"/>
    <property type="match status" value="1"/>
</dbReference>
<keyword evidence="4 10" id="KW-0436">Ligase</keyword>
<dbReference type="Proteomes" id="UP000034883">
    <property type="component" value="Chromosome"/>
</dbReference>
<evidence type="ECO:0000256" key="8">
    <source>
        <dbReference type="ARBA" id="ARBA00022946"/>
    </source>
</evidence>
<evidence type="ECO:0000256" key="10">
    <source>
        <dbReference type="PIRNR" id="PIRNR017901"/>
    </source>
</evidence>
<keyword evidence="7 10" id="KW-0067">ATP-binding</keyword>
<dbReference type="RefSeq" id="WP_053235292.1">
    <property type="nucleotide sequence ID" value="NZ_CP011125.1"/>
</dbReference>
<dbReference type="GO" id="GO:0004357">
    <property type="term" value="F:glutamate-cysteine ligase activity"/>
    <property type="evidence" value="ECO:0007669"/>
    <property type="project" value="UniProtKB-UniRule"/>
</dbReference>
<evidence type="ECO:0000256" key="6">
    <source>
        <dbReference type="ARBA" id="ARBA00022741"/>
    </source>
</evidence>
<keyword evidence="9" id="KW-1015">Disulfide bond</keyword>
<keyword evidence="5" id="KW-0317">Glutathione biosynthesis</keyword>
<reference evidence="11 12" key="1">
    <citation type="submission" date="2015-03" db="EMBL/GenBank/DDBJ databases">
        <title>Genome assembly of Sandaracinus amylolyticus DSM 53668.</title>
        <authorList>
            <person name="Sharma G."/>
            <person name="Subramanian S."/>
        </authorList>
    </citation>
    <scope>NUCLEOTIDE SEQUENCE [LARGE SCALE GENOMIC DNA]</scope>
    <source>
        <strain evidence="11 12">DSM 53668</strain>
    </source>
</reference>
<dbReference type="InterPro" id="IPR035434">
    <property type="entry name" value="GCL_bact_plant"/>
</dbReference>
<dbReference type="KEGG" id="samy:DB32_005260"/>
<dbReference type="InterPro" id="IPR006336">
    <property type="entry name" value="GCS2"/>
</dbReference>
<comment type="pathway">
    <text evidence="1">Sulfur metabolism; glutathione biosynthesis; glutathione from L-cysteine and L-glutamate: step 1/2.</text>
</comment>
<evidence type="ECO:0000256" key="5">
    <source>
        <dbReference type="ARBA" id="ARBA00022684"/>
    </source>
</evidence>
<dbReference type="STRING" id="927083.DB32_005260"/>
<gene>
    <name evidence="11" type="ORF">DB32_005260</name>
</gene>
<dbReference type="Pfam" id="PF04107">
    <property type="entry name" value="GCS2"/>
    <property type="match status" value="1"/>
</dbReference>
<organism evidence="11 12">
    <name type="scientific">Sandaracinus amylolyticus</name>
    <dbReference type="NCBI Taxonomy" id="927083"/>
    <lineage>
        <taxon>Bacteria</taxon>
        <taxon>Pseudomonadati</taxon>
        <taxon>Myxococcota</taxon>
        <taxon>Polyangia</taxon>
        <taxon>Polyangiales</taxon>
        <taxon>Sandaracinaceae</taxon>
        <taxon>Sandaracinus</taxon>
    </lineage>
</organism>
<comment type="subunit">
    <text evidence="3">Homodimer or monomer when oxidized or reduced, respectively.</text>
</comment>
<sequence>MAVSSDSEQRPIRSLDDLLEPFHHACKPREAWRIGTEAEKHGVVLPDLTPIPFEGDRGIAEVLRRLANDAGWELVCEGATCIQLQRGDASITLEPGAQLELSGAPLATIHETAREHDEHLREVHAIGEALGLSWMGLGFHPFARREDLPWVPKLRYPIMREYLPTRGRLALDMMLRTCTVQANMDYASEADAMRKLRASLRVQPIASAMFANSPFLEGRITGERSRRVAVWLEVDPDRSGLLPFAWDEGATFRDYVEWALDVPMFLVKHEGRLIRNTGQTFRAFWQDGFEGARPNMGDWLTHLNTLFPEVRLKKTIETRGADSQRAELVPALAALWKGLLYDDGALAATESLGGRWTHDEIEAVRPAIARDGLRAKVAGREVGEWASELLGIAERGLRAQRALDEQGRDETIHLAPLRALIERGMTPADALLAQIDPKAPLAPQVVALTKL</sequence>
<keyword evidence="12" id="KW-1185">Reference proteome</keyword>
<evidence type="ECO:0000313" key="12">
    <source>
        <dbReference type="Proteomes" id="UP000034883"/>
    </source>
</evidence>
<dbReference type="OrthoDB" id="9780152at2"/>
<comment type="similarity">
    <text evidence="2">Belongs to the carboxylate-amine ligase family. Glutamate--cysteine ligase type 2 subfamily.</text>
</comment>
<evidence type="ECO:0000256" key="1">
    <source>
        <dbReference type="ARBA" id="ARBA00005006"/>
    </source>
</evidence>
<dbReference type="GO" id="GO:0006750">
    <property type="term" value="P:glutathione biosynthetic process"/>
    <property type="evidence" value="ECO:0007669"/>
    <property type="project" value="UniProtKB-UniRule"/>
</dbReference>
<comment type="function">
    <text evidence="10">Catalyzes the synthesis of gamma-glutamylcysteine (gamma-GC).</text>
</comment>
<evidence type="ECO:0000256" key="9">
    <source>
        <dbReference type="ARBA" id="ARBA00023157"/>
    </source>
</evidence>
<dbReference type="PANTHER" id="PTHR34378">
    <property type="entry name" value="GLUTAMATE--CYSTEINE LIGASE, CHLOROPLASTIC"/>
    <property type="match status" value="1"/>
</dbReference>
<dbReference type="AlphaFoldDB" id="A0A0F6W5Q8"/>
<evidence type="ECO:0000313" key="11">
    <source>
        <dbReference type="EMBL" id="AKF08111.1"/>
    </source>
</evidence>
<dbReference type="Gene3D" id="3.30.590.20">
    <property type="match status" value="1"/>
</dbReference>